<keyword evidence="2" id="KW-1133">Transmembrane helix</keyword>
<evidence type="ECO:0000256" key="1">
    <source>
        <dbReference type="SAM" id="MobiDB-lite"/>
    </source>
</evidence>
<organism evidence="3 4">
    <name type="scientific">Cryptosporangium phraense</name>
    <dbReference type="NCBI Taxonomy" id="2593070"/>
    <lineage>
        <taxon>Bacteria</taxon>
        <taxon>Bacillati</taxon>
        <taxon>Actinomycetota</taxon>
        <taxon>Actinomycetes</taxon>
        <taxon>Cryptosporangiales</taxon>
        <taxon>Cryptosporangiaceae</taxon>
        <taxon>Cryptosporangium</taxon>
    </lineage>
</organism>
<keyword evidence="2" id="KW-0812">Transmembrane</keyword>
<sequence>MALSSRTPDRVAYAFYTAAAAAALVGQVWAAVDHIPWPDTLPTSARIALVTPAVGVLELGGVATSALADSRRRLGESATAYRVMSAAAAVVAIVFNLIGHADQPYLAFGFAGLSGFAYALWLAHSGARRRDALRESGHMARTTPVYGLMQWLREPALTRRARALAMERDLGLHDSLAAAREDARTATRRKAIAAVVEQIIRADHTNPLHAQIAASTYDMDRLATEIEARADYAGWADRISQSLSPGVSHPSEPAPVAPTPPLEARPFVPAQRGPQEQAIDPGGPEGLRAMPGAPGPELPEARRPGQVLAEHLRSELARSTPQPHPVHDAHEGAPASPEPSFSGPTAEHQRAALARAVLTRTAFGRGHLAPDGAPLNGHTPDGYAPDGYAPNGHAPDGGVQLREDGHPTATIPMHPSDAEFAEDLDTLHGLSNKRDAIRYAFSRVGSDNVPSAVAWLAERGVTVSRSEAYTLRIEEQKDAQRRITLVANGPGAHAT</sequence>
<dbReference type="RefSeq" id="WP_142704538.1">
    <property type="nucleotide sequence ID" value="NZ_VIRS01000006.1"/>
</dbReference>
<reference evidence="3 4" key="1">
    <citation type="submission" date="2019-07" db="EMBL/GenBank/DDBJ databases">
        <title>Cryptosporangium phraense sp. nov., isolated from plant litter.</title>
        <authorList>
            <person name="Suriyachadkun C."/>
        </authorList>
    </citation>
    <scope>NUCLEOTIDE SEQUENCE [LARGE SCALE GENOMIC DNA]</scope>
    <source>
        <strain evidence="3 4">A-T 5661</strain>
    </source>
</reference>
<feature type="transmembrane region" description="Helical" evidence="2">
    <location>
        <begin position="105"/>
        <end position="124"/>
    </location>
</feature>
<name>A0A545AUS5_9ACTN</name>
<feature type="region of interest" description="Disordered" evidence="1">
    <location>
        <begin position="243"/>
        <end position="301"/>
    </location>
</feature>
<feature type="region of interest" description="Disordered" evidence="1">
    <location>
        <begin position="368"/>
        <end position="413"/>
    </location>
</feature>
<feature type="transmembrane region" description="Helical" evidence="2">
    <location>
        <begin position="80"/>
        <end position="99"/>
    </location>
</feature>
<dbReference type="EMBL" id="VIRS01000006">
    <property type="protein sequence ID" value="TQS45089.1"/>
    <property type="molecule type" value="Genomic_DNA"/>
</dbReference>
<dbReference type="OrthoDB" id="3806164at2"/>
<keyword evidence="2" id="KW-0472">Membrane</keyword>
<protein>
    <recommendedName>
        <fullName evidence="5">DUF2637 domain-containing protein</fullName>
    </recommendedName>
</protein>
<evidence type="ECO:0000256" key="2">
    <source>
        <dbReference type="SAM" id="Phobius"/>
    </source>
</evidence>
<keyword evidence="4" id="KW-1185">Reference proteome</keyword>
<feature type="region of interest" description="Disordered" evidence="1">
    <location>
        <begin position="317"/>
        <end position="350"/>
    </location>
</feature>
<dbReference type="AlphaFoldDB" id="A0A545AUS5"/>
<accession>A0A545AUS5</accession>
<evidence type="ECO:0008006" key="5">
    <source>
        <dbReference type="Google" id="ProtNLM"/>
    </source>
</evidence>
<feature type="compositionally biased region" description="Pro residues" evidence="1">
    <location>
        <begin position="252"/>
        <end position="263"/>
    </location>
</feature>
<evidence type="ECO:0000313" key="3">
    <source>
        <dbReference type="EMBL" id="TQS45089.1"/>
    </source>
</evidence>
<feature type="transmembrane region" description="Helical" evidence="2">
    <location>
        <begin position="46"/>
        <end position="68"/>
    </location>
</feature>
<dbReference type="Proteomes" id="UP000317982">
    <property type="component" value="Unassembled WGS sequence"/>
</dbReference>
<proteinExistence type="predicted"/>
<evidence type="ECO:0000313" key="4">
    <source>
        <dbReference type="Proteomes" id="UP000317982"/>
    </source>
</evidence>
<comment type="caution">
    <text evidence="3">The sequence shown here is derived from an EMBL/GenBank/DDBJ whole genome shotgun (WGS) entry which is preliminary data.</text>
</comment>
<gene>
    <name evidence="3" type="ORF">FL583_11360</name>
</gene>
<dbReference type="InParanoid" id="A0A545AUS5"/>